<reference evidence="4" key="1">
    <citation type="submission" date="2023-04" db="EMBL/GenBank/DDBJ databases">
        <title>Black Yeasts Isolated from many extreme environments.</title>
        <authorList>
            <person name="Coleine C."/>
            <person name="Stajich J.E."/>
            <person name="Selbmann L."/>
        </authorList>
    </citation>
    <scope>NUCLEOTIDE SEQUENCE</scope>
    <source>
        <strain evidence="4">CCFEE 5312</strain>
    </source>
</reference>
<feature type="compositionally biased region" description="Low complexity" evidence="2">
    <location>
        <begin position="235"/>
        <end position="248"/>
    </location>
</feature>
<accession>A0AAJ0DCP3</accession>
<proteinExistence type="inferred from homology"/>
<keyword evidence="4" id="KW-0645">Protease</keyword>
<dbReference type="EMBL" id="JAWDJX010000059">
    <property type="protein sequence ID" value="KAK3047609.1"/>
    <property type="molecule type" value="Genomic_DNA"/>
</dbReference>
<dbReference type="Proteomes" id="UP001271007">
    <property type="component" value="Unassembled WGS sequence"/>
</dbReference>
<feature type="region of interest" description="Disordered" evidence="2">
    <location>
        <begin position="148"/>
        <end position="195"/>
    </location>
</feature>
<evidence type="ECO:0000256" key="2">
    <source>
        <dbReference type="SAM" id="MobiDB-lite"/>
    </source>
</evidence>
<dbReference type="PANTHER" id="PTHR21646:SF23">
    <property type="entry name" value="UBIQUITIN CARBOXYL-TERMINAL HYDROLASE USP2"/>
    <property type="match status" value="1"/>
</dbReference>
<dbReference type="SUPFAM" id="SSF52821">
    <property type="entry name" value="Rhodanese/Cell cycle control phosphatase"/>
    <property type="match status" value="1"/>
</dbReference>
<feature type="compositionally biased region" description="Polar residues" evidence="2">
    <location>
        <begin position="266"/>
        <end position="277"/>
    </location>
</feature>
<dbReference type="InterPro" id="IPR036873">
    <property type="entry name" value="Rhodanese-like_dom_sf"/>
</dbReference>
<dbReference type="GO" id="GO:0016579">
    <property type="term" value="P:protein deubiquitination"/>
    <property type="evidence" value="ECO:0007669"/>
    <property type="project" value="InterPro"/>
</dbReference>
<dbReference type="EC" id="3.4.19.12" evidence="4"/>
<feature type="compositionally biased region" description="Low complexity" evidence="2">
    <location>
        <begin position="335"/>
        <end position="352"/>
    </location>
</feature>
<dbReference type="InterPro" id="IPR001394">
    <property type="entry name" value="Peptidase_C19_UCH"/>
</dbReference>
<keyword evidence="5" id="KW-1185">Reference proteome</keyword>
<feature type="region of interest" description="Disordered" evidence="2">
    <location>
        <begin position="1"/>
        <end position="36"/>
    </location>
</feature>
<protein>
    <submittedName>
        <fullName evidence="4">Ubiquitin-specific protease doa4</fullName>
        <ecNumber evidence="4">3.4.19.12</ecNumber>
    </submittedName>
</protein>
<evidence type="ECO:0000256" key="1">
    <source>
        <dbReference type="ARBA" id="ARBA00009085"/>
    </source>
</evidence>
<feature type="compositionally biased region" description="Polar residues" evidence="2">
    <location>
        <begin position="376"/>
        <end position="395"/>
    </location>
</feature>
<dbReference type="AlphaFoldDB" id="A0AAJ0DCP3"/>
<dbReference type="Gene3D" id="3.90.70.10">
    <property type="entry name" value="Cysteine proteinases"/>
    <property type="match status" value="1"/>
</dbReference>
<feature type="region of interest" description="Disordered" evidence="2">
    <location>
        <begin position="644"/>
        <end position="663"/>
    </location>
</feature>
<dbReference type="SUPFAM" id="SSF54001">
    <property type="entry name" value="Cysteine proteinases"/>
    <property type="match status" value="1"/>
</dbReference>
<gene>
    <name evidence="4" type="primary">DOA4_2</name>
    <name evidence="4" type="ORF">LTR09_010993</name>
</gene>
<sequence length="1115" mass="124128">MSAAAPSPPQPPNGGPAGYGGSRPTSTPNFNGNDKQYAHLDDLKRMALHGFERGGSAQQLLREAEVALNQSHTLIDMSRRPDLAYVEYLRAIEIAVEVLPHHKSWADLQMDNGGLHQKHQLLLRKLHAQGEQFQSIKEIIVNNNRRSGVQPTHGAAGPSTGTAYAPQYNGNGLNGHLGAPKVKPTPSPKPESLHGRAISAAASGTAAADPLKDRLTALRSRNAAIETGRPDSRGSTRSSIHSSPTSVSMPNANDYGSRISFDSIPDSMSRTSISSAPRPSGPRGMPNGNTAPMLPGKIPLHTDFAAMPQEPKATYSPARNMQATGNIDLPRRTPRSLVSTSSRKSSLVQTSSASAYAPNGVNSSAEPGDYFPPLSRPTSNGVQLGQLPRRQSVNAQETRIGAQRLYDYLERFNILLLDFRPRHEFDQGHIYHRSVICVDPIHITRGMSAEELLDRMVISPDIEQEMFMNRDKYDLIVYYDTRTQSETFLTRPANEHEAKLKSLHEALFDFNEDKPLRRPPILLVGGLDAWSDLVGSQALATSDTASRPKQGGLQRRPVGGQLRNPKRRLRDYNPLDEEEERKWRERARAESVVLPPAPVVPEEDEDALHDDGILEEDEAPYSAIDDFNQRFPDAGQLEKFAFGPLQPKRDAPPPPPKLPLANYPQAPAVSMYPSVPARPVPAAPRRSYTGVSDRAGAQSLPATRSTSMVPYIPAKYLSSSFKVPRTGLINFRFTCYMNATLQALSATKALSIYFMEQAFRNHLQRENWKGTKGIMPELYANVIQGLWKNDVSCIKPTSFRKFCGRQKKEWGDDTQEQDAKEFFDFLLDCLHEDLNIQWEKPTLRELTPQDEAKRERMPKAVVAQVEWHRYTHRNQSFPLTLFGGQYSSLLRFAVCGHTSTTHEAFFALSVEIPLHIRNRAITLDDCIRSFCQEERLDVDNGAKCDQCNERRDSTKQLTFTRAPQFLVIHFKRFNQLRNRATKIAAPIHFPLENFDLGPYMLPSPTASEADTIAREFGPDYLRPDPAMTGPYTYSAYAVIRHHGNTIESGHYTSLVRDLGRGSWREFNDSTATDFEPGKGRWVGGNSLQNSEAYIVFYQRNVSAVAPMGPGGVGKI</sequence>
<dbReference type="InterPro" id="IPR050185">
    <property type="entry name" value="Ub_carboxyl-term_hydrolase"/>
</dbReference>
<dbReference type="Pfam" id="PF00443">
    <property type="entry name" value="UCH"/>
    <property type="match status" value="1"/>
</dbReference>
<feature type="region of interest" description="Disordered" evidence="2">
    <location>
        <begin position="541"/>
        <end position="589"/>
    </location>
</feature>
<feature type="domain" description="USP" evidence="3">
    <location>
        <begin position="726"/>
        <end position="1100"/>
    </location>
</feature>
<evidence type="ECO:0000313" key="4">
    <source>
        <dbReference type="EMBL" id="KAK3047609.1"/>
    </source>
</evidence>
<dbReference type="InterPro" id="IPR038765">
    <property type="entry name" value="Papain-like_cys_pep_sf"/>
</dbReference>
<dbReference type="Gene3D" id="3.40.250.10">
    <property type="entry name" value="Rhodanese-like domain"/>
    <property type="match status" value="1"/>
</dbReference>
<feature type="compositionally biased region" description="Pro residues" evidence="2">
    <location>
        <begin position="1"/>
        <end position="14"/>
    </location>
</feature>
<evidence type="ECO:0000259" key="3">
    <source>
        <dbReference type="PROSITE" id="PS50235"/>
    </source>
</evidence>
<feature type="region of interest" description="Disordered" evidence="2">
    <location>
        <begin position="313"/>
        <end position="395"/>
    </location>
</feature>
<organism evidence="4 5">
    <name type="scientific">Extremus antarcticus</name>
    <dbReference type="NCBI Taxonomy" id="702011"/>
    <lineage>
        <taxon>Eukaryota</taxon>
        <taxon>Fungi</taxon>
        <taxon>Dikarya</taxon>
        <taxon>Ascomycota</taxon>
        <taxon>Pezizomycotina</taxon>
        <taxon>Dothideomycetes</taxon>
        <taxon>Dothideomycetidae</taxon>
        <taxon>Mycosphaerellales</taxon>
        <taxon>Extremaceae</taxon>
        <taxon>Extremus</taxon>
    </lineage>
</organism>
<feature type="compositionally biased region" description="Basic and acidic residues" evidence="2">
    <location>
        <begin position="580"/>
        <end position="589"/>
    </location>
</feature>
<feature type="compositionally biased region" description="Polar residues" evidence="2">
    <location>
        <begin position="25"/>
        <end position="34"/>
    </location>
</feature>
<dbReference type="InterPro" id="IPR028889">
    <property type="entry name" value="USP"/>
</dbReference>
<dbReference type="CDD" id="cd02674">
    <property type="entry name" value="Peptidase_C19R"/>
    <property type="match status" value="1"/>
</dbReference>
<dbReference type="PANTHER" id="PTHR21646">
    <property type="entry name" value="UBIQUITIN CARBOXYL-TERMINAL HYDROLASE"/>
    <property type="match status" value="1"/>
</dbReference>
<comment type="similarity">
    <text evidence="1">Belongs to the peptidase C19 family.</text>
</comment>
<dbReference type="GO" id="GO:0006508">
    <property type="term" value="P:proteolysis"/>
    <property type="evidence" value="ECO:0007669"/>
    <property type="project" value="UniProtKB-KW"/>
</dbReference>
<keyword evidence="4" id="KW-0378">Hydrolase</keyword>
<comment type="caution">
    <text evidence="4">The sequence shown here is derived from an EMBL/GenBank/DDBJ whole genome shotgun (WGS) entry which is preliminary data.</text>
</comment>
<dbReference type="PROSITE" id="PS50235">
    <property type="entry name" value="USP_3"/>
    <property type="match status" value="1"/>
</dbReference>
<dbReference type="GO" id="GO:0004843">
    <property type="term" value="F:cysteine-type deubiquitinase activity"/>
    <property type="evidence" value="ECO:0007669"/>
    <property type="project" value="UniProtKB-EC"/>
</dbReference>
<evidence type="ECO:0000313" key="5">
    <source>
        <dbReference type="Proteomes" id="UP001271007"/>
    </source>
</evidence>
<name>A0AAJ0DCP3_9PEZI</name>
<feature type="region of interest" description="Disordered" evidence="2">
    <location>
        <begin position="221"/>
        <end position="299"/>
    </location>
</feature>